<dbReference type="InterPro" id="IPR001647">
    <property type="entry name" value="HTH_TetR"/>
</dbReference>
<evidence type="ECO:0000256" key="2">
    <source>
        <dbReference type="ARBA" id="ARBA00023125"/>
    </source>
</evidence>
<dbReference type="PANTHER" id="PTHR47506">
    <property type="entry name" value="TRANSCRIPTIONAL REGULATORY PROTEIN"/>
    <property type="match status" value="1"/>
</dbReference>
<keyword evidence="1" id="KW-0805">Transcription regulation</keyword>
<evidence type="ECO:0000256" key="1">
    <source>
        <dbReference type="ARBA" id="ARBA00023015"/>
    </source>
</evidence>
<protein>
    <submittedName>
        <fullName evidence="6">TetR/AcrR family transcriptional regulator</fullName>
    </submittedName>
</protein>
<sequence length="202" mass="21586">MAEPDSFSRPSRSVIRDRLVEAAVQEFGEQGYDRARVQDIARRAGLSTGAIYGNFRNKAELLAEAVDYGLAAASHKLAQALSSGARPAAVLALIVTELSDPRRQTWAPLVSEALTAARRDAEVARRVHAALSRVETKLRDLVERAQQDGSFGPRIDAAACARLVLCVSLGVDVLAAVGAESPDHMAWTSLMHVLFAGLGPAE</sequence>
<evidence type="ECO:0000256" key="4">
    <source>
        <dbReference type="PROSITE-ProRule" id="PRU00335"/>
    </source>
</evidence>
<dbReference type="SUPFAM" id="SSF46689">
    <property type="entry name" value="Homeodomain-like"/>
    <property type="match status" value="1"/>
</dbReference>
<evidence type="ECO:0000313" key="7">
    <source>
        <dbReference type="Proteomes" id="UP000442707"/>
    </source>
</evidence>
<accession>A0A6H9UPH1</accession>
<dbReference type="InterPro" id="IPR009057">
    <property type="entry name" value="Homeodomain-like_sf"/>
</dbReference>
<feature type="DNA-binding region" description="H-T-H motif" evidence="4">
    <location>
        <begin position="36"/>
        <end position="55"/>
    </location>
</feature>
<dbReference type="RefSeq" id="WP_150957734.1">
    <property type="nucleotide sequence ID" value="NZ_VZRB01000047.1"/>
</dbReference>
<dbReference type="SUPFAM" id="SSF48498">
    <property type="entry name" value="Tetracyclin repressor-like, C-terminal domain"/>
    <property type="match status" value="1"/>
</dbReference>
<evidence type="ECO:0000313" key="6">
    <source>
        <dbReference type="EMBL" id="KAB1140054.1"/>
    </source>
</evidence>
<dbReference type="GO" id="GO:0003677">
    <property type="term" value="F:DNA binding"/>
    <property type="evidence" value="ECO:0007669"/>
    <property type="project" value="UniProtKB-UniRule"/>
</dbReference>
<comment type="caution">
    <text evidence="6">The sequence shown here is derived from an EMBL/GenBank/DDBJ whole genome shotgun (WGS) entry which is preliminary data.</text>
</comment>
<reference evidence="6 7" key="1">
    <citation type="submission" date="2019-09" db="EMBL/GenBank/DDBJ databases">
        <title>Screening of Novel Bioactive Compounds from Soil-Associated.</title>
        <authorList>
            <person name="Zhao S."/>
        </authorList>
    </citation>
    <scope>NUCLEOTIDE SEQUENCE [LARGE SCALE GENOMIC DNA]</scope>
    <source>
        <strain evidence="6 7">HIT-DPA4</strain>
    </source>
</reference>
<feature type="domain" description="HTH tetR-type" evidence="5">
    <location>
        <begin position="13"/>
        <end position="73"/>
    </location>
</feature>
<dbReference type="PROSITE" id="PS50977">
    <property type="entry name" value="HTH_TETR_2"/>
    <property type="match status" value="1"/>
</dbReference>
<dbReference type="PRINTS" id="PR00455">
    <property type="entry name" value="HTHTETR"/>
</dbReference>
<keyword evidence="3" id="KW-0804">Transcription</keyword>
<evidence type="ECO:0000259" key="5">
    <source>
        <dbReference type="PROSITE" id="PS50977"/>
    </source>
</evidence>
<dbReference type="AlphaFoldDB" id="A0A6H9UPH1"/>
<dbReference type="Proteomes" id="UP000442707">
    <property type="component" value="Unassembled WGS sequence"/>
</dbReference>
<dbReference type="EMBL" id="VZRB01000047">
    <property type="protein sequence ID" value="KAB1140054.1"/>
    <property type="molecule type" value="Genomic_DNA"/>
</dbReference>
<organism evidence="6 7">
    <name type="scientific">Streptomyces luteolifulvus</name>
    <dbReference type="NCBI Taxonomy" id="2615112"/>
    <lineage>
        <taxon>Bacteria</taxon>
        <taxon>Bacillati</taxon>
        <taxon>Actinomycetota</taxon>
        <taxon>Actinomycetes</taxon>
        <taxon>Kitasatosporales</taxon>
        <taxon>Streptomycetaceae</taxon>
        <taxon>Streptomyces</taxon>
    </lineage>
</organism>
<gene>
    <name evidence="6" type="ORF">F7R91_37515</name>
</gene>
<dbReference type="PANTHER" id="PTHR47506:SF1">
    <property type="entry name" value="HTH-TYPE TRANSCRIPTIONAL REGULATOR YJDC"/>
    <property type="match status" value="1"/>
</dbReference>
<evidence type="ECO:0000256" key="3">
    <source>
        <dbReference type="ARBA" id="ARBA00023163"/>
    </source>
</evidence>
<dbReference type="Pfam" id="PF00440">
    <property type="entry name" value="TetR_N"/>
    <property type="match status" value="1"/>
</dbReference>
<dbReference type="InterPro" id="IPR036271">
    <property type="entry name" value="Tet_transcr_reg_TetR-rel_C_sf"/>
</dbReference>
<proteinExistence type="predicted"/>
<dbReference type="Gene3D" id="1.10.357.10">
    <property type="entry name" value="Tetracycline Repressor, domain 2"/>
    <property type="match status" value="1"/>
</dbReference>
<name>A0A6H9UPH1_9ACTN</name>
<keyword evidence="2 4" id="KW-0238">DNA-binding</keyword>
<keyword evidence="7" id="KW-1185">Reference proteome</keyword>